<dbReference type="InterPro" id="IPR013783">
    <property type="entry name" value="Ig-like_fold"/>
</dbReference>
<reference evidence="4" key="2">
    <citation type="submission" date="2023-03" db="EMBL/GenBank/DDBJ databases">
        <authorList>
            <consortium name="Wellcome Sanger Institute Data Sharing"/>
        </authorList>
    </citation>
    <scope>NUCLEOTIDE SEQUENCE [LARGE SCALE GENOMIC DNA]</scope>
</reference>
<evidence type="ECO:0000256" key="1">
    <source>
        <dbReference type="ARBA" id="ARBA00023319"/>
    </source>
</evidence>
<evidence type="ECO:0000259" key="2">
    <source>
        <dbReference type="PROSITE" id="PS50835"/>
    </source>
</evidence>
<dbReference type="Ensembl" id="ENSACLT00000013906.2">
    <property type="protein sequence ID" value="ENSACLP00000013573.2"/>
    <property type="gene ID" value="ENSACLG00000009300.2"/>
</dbReference>
<reference evidence="3" key="3">
    <citation type="submission" date="2025-08" db="UniProtKB">
        <authorList>
            <consortium name="Ensembl"/>
        </authorList>
    </citation>
    <scope>IDENTIFICATION</scope>
</reference>
<dbReference type="InterPro" id="IPR036179">
    <property type="entry name" value="Ig-like_dom_sf"/>
</dbReference>
<name>A0A3P8P983_ASTCA</name>
<dbReference type="Gene3D" id="2.60.40.10">
    <property type="entry name" value="Immunoglobulins"/>
    <property type="match status" value="2"/>
</dbReference>
<evidence type="ECO:0000313" key="4">
    <source>
        <dbReference type="Proteomes" id="UP000265100"/>
    </source>
</evidence>
<dbReference type="OMA" id="VAMMIIS"/>
<keyword evidence="1" id="KW-0393">Immunoglobulin domain</keyword>
<dbReference type="InterPro" id="IPR007110">
    <property type="entry name" value="Ig-like_dom"/>
</dbReference>
<reference evidence="3" key="4">
    <citation type="submission" date="2025-09" db="UniProtKB">
        <authorList>
            <consortium name="Ensembl"/>
        </authorList>
    </citation>
    <scope>IDENTIFICATION</scope>
</reference>
<organism evidence="3 4">
    <name type="scientific">Astatotilapia calliptera</name>
    <name type="common">Eastern happy</name>
    <name type="synonym">Chromis callipterus</name>
    <dbReference type="NCBI Taxonomy" id="8154"/>
    <lineage>
        <taxon>Eukaryota</taxon>
        <taxon>Metazoa</taxon>
        <taxon>Chordata</taxon>
        <taxon>Craniata</taxon>
        <taxon>Vertebrata</taxon>
        <taxon>Euteleostomi</taxon>
        <taxon>Actinopterygii</taxon>
        <taxon>Neopterygii</taxon>
        <taxon>Teleostei</taxon>
        <taxon>Neoteleostei</taxon>
        <taxon>Acanthomorphata</taxon>
        <taxon>Ovalentaria</taxon>
        <taxon>Cichlomorphae</taxon>
        <taxon>Cichliformes</taxon>
        <taxon>Cichlidae</taxon>
        <taxon>African cichlids</taxon>
        <taxon>Pseudocrenilabrinae</taxon>
        <taxon>Haplochromini</taxon>
        <taxon>Astatotilapia</taxon>
    </lineage>
</organism>
<proteinExistence type="predicted"/>
<protein>
    <recommendedName>
        <fullName evidence="2">Ig-like domain-containing protein</fullName>
    </recommendedName>
</protein>
<dbReference type="SMART" id="SM00407">
    <property type="entry name" value="IGc1"/>
    <property type="match status" value="1"/>
</dbReference>
<dbReference type="GeneTree" id="ENSGT00940000167101"/>
<reference evidence="3 4" key="1">
    <citation type="submission" date="2018-05" db="EMBL/GenBank/DDBJ databases">
        <authorList>
            <person name="Datahose"/>
        </authorList>
    </citation>
    <scope>NUCLEOTIDE SEQUENCE</scope>
</reference>
<dbReference type="InterPro" id="IPR050380">
    <property type="entry name" value="Immune_Resp_Modulators"/>
</dbReference>
<sequence>ITIHLPYGLTLTSPVSEKGPLLPSRGEMGYYKLHTQGPLHSSKNGTQQLISSLTFIPKISIHKGAVFKCQVSYIGKDKIVEERVSEKFTVLCKNMFFSIIQFIFVSPAAESLVCFVAQLLLRYVITFRWFCQGGELSPVASQASSSPRPNSEGFFSAYSQCKLPRAELEKGATKVWVSVHHIALKQPITRETRGFIRRPCVSEIVSSTISQDQTLGCEITDFYPPNISVTWLRFREGEQDDGEEEVIEGGEIWGPIQTEPRRYRVTATLKRRATNQEKIDKRGGIICRVRHCSLQDPVEKHWRNADIVAPSIPPSISVCWSSEGIGVFSLLLKGGHPKAKLQWSAGGPTLLPLVSNETEEIGDDGQREMKSVCALEMSTSQPSQTNEPLKRQTNGYAISTEIHKYLHVKGDR</sequence>
<dbReference type="Pfam" id="PF07654">
    <property type="entry name" value="C1-set"/>
    <property type="match status" value="1"/>
</dbReference>
<dbReference type="PROSITE" id="PS50835">
    <property type="entry name" value="IG_LIKE"/>
    <property type="match status" value="1"/>
</dbReference>
<dbReference type="PANTHER" id="PTHR23411">
    <property type="entry name" value="TAPASIN"/>
    <property type="match status" value="1"/>
</dbReference>
<feature type="domain" description="Ig-like" evidence="2">
    <location>
        <begin position="199"/>
        <end position="299"/>
    </location>
</feature>
<dbReference type="Proteomes" id="UP000265100">
    <property type="component" value="Chromosome 3"/>
</dbReference>
<dbReference type="STRING" id="8154.ENSACLP00000013573"/>
<dbReference type="InterPro" id="IPR003597">
    <property type="entry name" value="Ig_C1-set"/>
</dbReference>
<dbReference type="SUPFAM" id="SSF48726">
    <property type="entry name" value="Immunoglobulin"/>
    <property type="match status" value="2"/>
</dbReference>
<accession>A0A3P8P983</accession>
<keyword evidence="4" id="KW-1185">Reference proteome</keyword>
<dbReference type="AlphaFoldDB" id="A0A3P8P983"/>
<evidence type="ECO:0000313" key="3">
    <source>
        <dbReference type="Ensembl" id="ENSACLP00000013573.2"/>
    </source>
</evidence>